<dbReference type="InterPro" id="IPR001173">
    <property type="entry name" value="Glyco_trans_2-like"/>
</dbReference>
<keyword evidence="3" id="KW-1185">Reference proteome</keyword>
<name>A0ABU0HTD3_9HYPH</name>
<protein>
    <submittedName>
        <fullName evidence="2">Glycosyltransferase involved in cell wall biosynthesis</fullName>
    </submittedName>
</protein>
<organism evidence="2 3">
    <name type="scientific">Methylobacterium aerolatum</name>
    <dbReference type="NCBI Taxonomy" id="418708"/>
    <lineage>
        <taxon>Bacteria</taxon>
        <taxon>Pseudomonadati</taxon>
        <taxon>Pseudomonadota</taxon>
        <taxon>Alphaproteobacteria</taxon>
        <taxon>Hyphomicrobiales</taxon>
        <taxon>Methylobacteriaceae</taxon>
        <taxon>Methylobacterium</taxon>
    </lineage>
</organism>
<accession>A0ABU0HTD3</accession>
<dbReference type="InterPro" id="IPR029044">
    <property type="entry name" value="Nucleotide-diphossugar_trans"/>
</dbReference>
<sequence>MKSIRVAVAIATKGRPNVVAQCIASLRDQTYPIDDIIISCSSSDDSPQLTDAHHVRTIYGPVGLTKQRNNALANLGNDIDLVFFFDDDFVAHRDYIKVMVDLFTEDASIAGATGAVIADGINGKAIKFEDAKQKLSSIDVENHKRKIINNFSPYGCNMVFRLAAISGLRFDERLVLYGWQEDRDFGAEVARRGKIVKVSTAYGVHLGFKGGRVAGTRLGYSQVVNPLYLFRKNNMNVGNLTAHISRNFTANAIKIFIFKDGEDRLGRLKGNFMAVMDVIRGKIEPEKVKDL</sequence>
<reference evidence="2 3" key="1">
    <citation type="submission" date="2023-07" db="EMBL/GenBank/DDBJ databases">
        <title>Genomic Encyclopedia of Type Strains, Phase IV (KMG-IV): sequencing the most valuable type-strain genomes for metagenomic binning, comparative biology and taxonomic classification.</title>
        <authorList>
            <person name="Goeker M."/>
        </authorList>
    </citation>
    <scope>NUCLEOTIDE SEQUENCE [LARGE SCALE GENOMIC DNA]</scope>
    <source>
        <strain evidence="2 3">DSM 19013</strain>
    </source>
</reference>
<dbReference type="Proteomes" id="UP001231124">
    <property type="component" value="Unassembled WGS sequence"/>
</dbReference>
<feature type="domain" description="Glycosyltransferase 2-like" evidence="1">
    <location>
        <begin position="8"/>
        <end position="161"/>
    </location>
</feature>
<dbReference type="RefSeq" id="WP_238205703.1">
    <property type="nucleotide sequence ID" value="NZ_BPQE01000023.1"/>
</dbReference>
<comment type="caution">
    <text evidence="2">The sequence shown here is derived from an EMBL/GenBank/DDBJ whole genome shotgun (WGS) entry which is preliminary data.</text>
</comment>
<dbReference type="SUPFAM" id="SSF53448">
    <property type="entry name" value="Nucleotide-diphospho-sugar transferases"/>
    <property type="match status" value="1"/>
</dbReference>
<evidence type="ECO:0000259" key="1">
    <source>
        <dbReference type="Pfam" id="PF00535"/>
    </source>
</evidence>
<dbReference type="Pfam" id="PF00535">
    <property type="entry name" value="Glycos_transf_2"/>
    <property type="match status" value="1"/>
</dbReference>
<evidence type="ECO:0000313" key="2">
    <source>
        <dbReference type="EMBL" id="MDQ0445598.1"/>
    </source>
</evidence>
<proteinExistence type="predicted"/>
<evidence type="ECO:0000313" key="3">
    <source>
        <dbReference type="Proteomes" id="UP001231124"/>
    </source>
</evidence>
<gene>
    <name evidence="2" type="ORF">QO012_000076</name>
</gene>
<dbReference type="Gene3D" id="3.90.550.10">
    <property type="entry name" value="Spore Coat Polysaccharide Biosynthesis Protein SpsA, Chain A"/>
    <property type="match status" value="1"/>
</dbReference>
<dbReference type="EMBL" id="JAUSVP010000001">
    <property type="protein sequence ID" value="MDQ0445598.1"/>
    <property type="molecule type" value="Genomic_DNA"/>
</dbReference>